<reference evidence="3" key="2">
    <citation type="submission" date="2025-08" db="UniProtKB">
        <authorList>
            <consortium name="Ensembl"/>
        </authorList>
    </citation>
    <scope>IDENTIFICATION</scope>
</reference>
<dbReference type="Gene3D" id="3.30.420.10">
    <property type="entry name" value="Ribonuclease H-like superfamily/Ribonuclease H"/>
    <property type="match status" value="1"/>
</dbReference>
<protein>
    <recommendedName>
        <fullName evidence="2">Integrase catalytic domain-containing protein</fullName>
    </recommendedName>
</protein>
<dbReference type="InterPro" id="IPR001584">
    <property type="entry name" value="Integrase_cat-core"/>
</dbReference>
<evidence type="ECO:0000256" key="1">
    <source>
        <dbReference type="SAM" id="MobiDB-lite"/>
    </source>
</evidence>
<reference evidence="3 4" key="1">
    <citation type="journal article" date="2014" name="Nature">
        <title>The genomic substrate for adaptive radiation in African cichlid fish.</title>
        <authorList>
            <person name="Brawand D."/>
            <person name="Wagner C.E."/>
            <person name="Li Y.I."/>
            <person name="Malinsky M."/>
            <person name="Keller I."/>
            <person name="Fan S."/>
            <person name="Simakov O."/>
            <person name="Ng A.Y."/>
            <person name="Lim Z.W."/>
            <person name="Bezault E."/>
            <person name="Turner-Maier J."/>
            <person name="Johnson J."/>
            <person name="Alcazar R."/>
            <person name="Noh H.J."/>
            <person name="Russell P."/>
            <person name="Aken B."/>
            <person name="Alfoldi J."/>
            <person name="Amemiya C."/>
            <person name="Azzouzi N."/>
            <person name="Baroiller J.F."/>
            <person name="Barloy-Hubler F."/>
            <person name="Berlin A."/>
            <person name="Bloomquist R."/>
            <person name="Carleton K.L."/>
            <person name="Conte M.A."/>
            <person name="D'Cotta H."/>
            <person name="Eshel O."/>
            <person name="Gaffney L."/>
            <person name="Galibert F."/>
            <person name="Gante H.F."/>
            <person name="Gnerre S."/>
            <person name="Greuter L."/>
            <person name="Guyon R."/>
            <person name="Haddad N.S."/>
            <person name="Haerty W."/>
            <person name="Harris R.M."/>
            <person name="Hofmann H.A."/>
            <person name="Hourlier T."/>
            <person name="Hulata G."/>
            <person name="Jaffe D.B."/>
            <person name="Lara M."/>
            <person name="Lee A.P."/>
            <person name="MacCallum I."/>
            <person name="Mwaiko S."/>
            <person name="Nikaido M."/>
            <person name="Nishihara H."/>
            <person name="Ozouf-Costaz C."/>
            <person name="Penman D.J."/>
            <person name="Przybylski D."/>
            <person name="Rakotomanga M."/>
            <person name="Renn S.C.P."/>
            <person name="Ribeiro F.J."/>
            <person name="Ron M."/>
            <person name="Salzburger W."/>
            <person name="Sanchez-Pulido L."/>
            <person name="Santos M.E."/>
            <person name="Searle S."/>
            <person name="Sharpe T."/>
            <person name="Swofford R."/>
            <person name="Tan F.J."/>
            <person name="Williams L."/>
            <person name="Young S."/>
            <person name="Yin S."/>
            <person name="Okada N."/>
            <person name="Kocher T.D."/>
            <person name="Miska E.A."/>
            <person name="Lander E.S."/>
            <person name="Venkatesh B."/>
            <person name="Fernald R.D."/>
            <person name="Meyer A."/>
            <person name="Ponting C.P."/>
            <person name="Streelman J.T."/>
            <person name="Lindblad-Toh K."/>
            <person name="Seehausen O."/>
            <person name="Di Palma F."/>
        </authorList>
    </citation>
    <scope>NUCLEOTIDE SEQUENCE</scope>
</reference>
<dbReference type="InterPro" id="IPR012337">
    <property type="entry name" value="RNaseH-like_sf"/>
</dbReference>
<evidence type="ECO:0000313" key="3">
    <source>
        <dbReference type="Ensembl" id="ENSMZEP00005011190.1"/>
    </source>
</evidence>
<evidence type="ECO:0000313" key="4">
    <source>
        <dbReference type="Proteomes" id="UP000265160"/>
    </source>
</evidence>
<dbReference type="STRING" id="106582.ENSMZEP00005011190"/>
<dbReference type="InterPro" id="IPR036397">
    <property type="entry name" value="RNaseH_sf"/>
</dbReference>
<dbReference type="Proteomes" id="UP000265160">
    <property type="component" value="LG11"/>
</dbReference>
<proteinExistence type="predicted"/>
<dbReference type="SUPFAM" id="SSF53098">
    <property type="entry name" value="Ribonuclease H-like"/>
    <property type="match status" value="1"/>
</dbReference>
<dbReference type="AlphaFoldDB" id="A0A3P9BMM5"/>
<feature type="region of interest" description="Disordered" evidence="1">
    <location>
        <begin position="238"/>
        <end position="272"/>
    </location>
</feature>
<dbReference type="Pfam" id="PF00665">
    <property type="entry name" value="rve"/>
    <property type="match status" value="1"/>
</dbReference>
<dbReference type="FunFam" id="3.30.420.10:FF:000032">
    <property type="entry name" value="Retrovirus-related Pol polyprotein from transposon 297-like Protein"/>
    <property type="match status" value="1"/>
</dbReference>
<organism evidence="3 4">
    <name type="scientific">Maylandia zebra</name>
    <name type="common">zebra mbuna</name>
    <dbReference type="NCBI Taxonomy" id="106582"/>
    <lineage>
        <taxon>Eukaryota</taxon>
        <taxon>Metazoa</taxon>
        <taxon>Chordata</taxon>
        <taxon>Craniata</taxon>
        <taxon>Vertebrata</taxon>
        <taxon>Euteleostomi</taxon>
        <taxon>Actinopterygii</taxon>
        <taxon>Neopterygii</taxon>
        <taxon>Teleostei</taxon>
        <taxon>Neoteleostei</taxon>
        <taxon>Acanthomorphata</taxon>
        <taxon>Ovalentaria</taxon>
        <taxon>Cichlomorphae</taxon>
        <taxon>Cichliformes</taxon>
        <taxon>Cichlidae</taxon>
        <taxon>African cichlids</taxon>
        <taxon>Pseudocrenilabrinae</taxon>
        <taxon>Haplochromini</taxon>
        <taxon>Maylandia</taxon>
        <taxon>Maylandia zebra complex</taxon>
    </lineage>
</organism>
<dbReference type="Ensembl" id="ENSMZET00005011577.1">
    <property type="protein sequence ID" value="ENSMZEP00005011190.1"/>
    <property type="gene ID" value="ENSMZEG00005008400.1"/>
</dbReference>
<dbReference type="GO" id="GO:0003676">
    <property type="term" value="F:nucleic acid binding"/>
    <property type="evidence" value="ECO:0007669"/>
    <property type="project" value="InterPro"/>
</dbReference>
<evidence type="ECO:0000259" key="2">
    <source>
        <dbReference type="PROSITE" id="PS50994"/>
    </source>
</evidence>
<dbReference type="PANTHER" id="PTHR37984">
    <property type="entry name" value="PROTEIN CBG26694"/>
    <property type="match status" value="1"/>
</dbReference>
<sequence>MERIGVDILGPFPVTDAGNRYVLVAMDYFSKWPEAYAVPDQSAVTTARTLVDEMFTRFGVPEELHSDQGRNFESQVLGEVCRRLGVRKTRTTPLHPQSDGLVERFNRTLATQLAILTSQHQRDWDQHLPLVLWAYRTAVQESSQCTPAALMFGRELRTPVDLVFGAPPEPEIAGGPEMDYFRRLRERLHTVHQLARRTLEGAGARQKRAYDTRAHGPMLGAGDRVWVFCPQRKRGLTPKLMSHWPNPGAAVGGGLQSPDAGAGKAGGATQGPAGAIPSACPQPAGWCAAWGLLAPYARPGGGRHGFPVEAEAYSTPARTFAGLHCGQLRLWGH</sequence>
<dbReference type="PROSITE" id="PS50994">
    <property type="entry name" value="INTEGRASE"/>
    <property type="match status" value="1"/>
</dbReference>
<reference evidence="3" key="3">
    <citation type="submission" date="2025-09" db="UniProtKB">
        <authorList>
            <consortium name="Ensembl"/>
        </authorList>
    </citation>
    <scope>IDENTIFICATION</scope>
</reference>
<dbReference type="GeneTree" id="ENSGT01000000214408"/>
<feature type="domain" description="Integrase catalytic" evidence="2">
    <location>
        <begin position="1"/>
        <end position="155"/>
    </location>
</feature>
<accession>A0A3P9BMM5</accession>
<name>A0A3P9BMM5_9CICH</name>
<dbReference type="PANTHER" id="PTHR37984:SF15">
    <property type="entry name" value="INTEGRASE CATALYTIC DOMAIN-CONTAINING PROTEIN"/>
    <property type="match status" value="1"/>
</dbReference>
<dbReference type="GO" id="GO:0015074">
    <property type="term" value="P:DNA integration"/>
    <property type="evidence" value="ECO:0007669"/>
    <property type="project" value="InterPro"/>
</dbReference>
<dbReference type="InterPro" id="IPR050951">
    <property type="entry name" value="Retrovirus_Pol_polyprotein"/>
</dbReference>
<keyword evidence="4" id="KW-1185">Reference proteome</keyword>